<evidence type="ECO:0000313" key="9">
    <source>
        <dbReference type="EMBL" id="MBB6211815.1"/>
    </source>
</evidence>
<evidence type="ECO:0000256" key="3">
    <source>
        <dbReference type="ARBA" id="ARBA00022448"/>
    </source>
</evidence>
<dbReference type="AlphaFoldDB" id="A0A7X0DNB2"/>
<dbReference type="Proteomes" id="UP000544872">
    <property type="component" value="Unassembled WGS sequence"/>
</dbReference>
<protein>
    <submittedName>
        <fullName evidence="9">Oligopeptide/dipeptide ABC transporter ATP-binding protein</fullName>
    </submittedName>
</protein>
<dbReference type="GO" id="GO:0005524">
    <property type="term" value="F:ATP binding"/>
    <property type="evidence" value="ECO:0007669"/>
    <property type="project" value="UniProtKB-KW"/>
</dbReference>
<dbReference type="GO" id="GO:0015833">
    <property type="term" value="P:peptide transport"/>
    <property type="evidence" value="ECO:0007669"/>
    <property type="project" value="InterPro"/>
</dbReference>
<comment type="similarity">
    <text evidence="2">Belongs to the ABC transporter superfamily.</text>
</comment>
<gene>
    <name evidence="9" type="ORF">FHS48_003259</name>
</gene>
<dbReference type="EMBL" id="JACIIX010000014">
    <property type="protein sequence ID" value="MBB6211815.1"/>
    <property type="molecule type" value="Genomic_DNA"/>
</dbReference>
<dbReference type="FunFam" id="3.40.50.300:FF:000016">
    <property type="entry name" value="Oligopeptide ABC transporter ATP-binding component"/>
    <property type="match status" value="1"/>
</dbReference>
<dbReference type="Pfam" id="PF00005">
    <property type="entry name" value="ABC_tran"/>
    <property type="match status" value="1"/>
</dbReference>
<feature type="domain" description="ABC transporter" evidence="8">
    <location>
        <begin position="3"/>
        <end position="250"/>
    </location>
</feature>
<dbReference type="CDD" id="cd03257">
    <property type="entry name" value="ABC_NikE_OppD_transporters"/>
    <property type="match status" value="1"/>
</dbReference>
<keyword evidence="10" id="KW-1185">Reference proteome</keyword>
<dbReference type="Gene3D" id="3.40.50.300">
    <property type="entry name" value="P-loop containing nucleotide triphosphate hydrolases"/>
    <property type="match status" value="1"/>
</dbReference>
<dbReference type="GO" id="GO:0016887">
    <property type="term" value="F:ATP hydrolysis activity"/>
    <property type="evidence" value="ECO:0007669"/>
    <property type="project" value="InterPro"/>
</dbReference>
<dbReference type="RefSeq" id="WP_184264928.1">
    <property type="nucleotide sequence ID" value="NZ_JACIIX010000014.1"/>
</dbReference>
<keyword evidence="3" id="KW-0813">Transport</keyword>
<sequence>MLLSVENLQVQFGRLQALAGVSFSVNRGEVLGLVGESGSGKSLSAMAVMGLLPLSGGRVSGGSIHFDGTDLGSLSPKAYRKIRGGKVALVTQNPMTSLDPVVRVGQQIDQAALLHLPVDRTEAKARTLALMDRLRIPNAEMVYTLYPHQLSGGLRQRIVIAMALAGEPDLLIADEPTTALDVTVQAQIIQLLIELVQERDLGLVLITHDMGVVARTCDRVAVMYCGRIVETGPVEAIFASPRHPYTRALIGCIPRHDMAPGDLVGIPGVVPSVAAMPSGCRFHPRCAQAVSRCFTEVPPLSAAGDNHASACFLTDQPGEAS</sequence>
<evidence type="ECO:0000313" key="10">
    <source>
        <dbReference type="Proteomes" id="UP000544872"/>
    </source>
</evidence>
<name>A0A7X0DNB2_NOVIT</name>
<dbReference type="PANTHER" id="PTHR43297">
    <property type="entry name" value="OLIGOPEPTIDE TRANSPORT ATP-BINDING PROTEIN APPD"/>
    <property type="match status" value="1"/>
</dbReference>
<dbReference type="InterPro" id="IPR013563">
    <property type="entry name" value="Oligopep_ABC_C"/>
</dbReference>
<evidence type="ECO:0000259" key="8">
    <source>
        <dbReference type="PROSITE" id="PS50893"/>
    </source>
</evidence>
<dbReference type="PANTHER" id="PTHR43297:SF2">
    <property type="entry name" value="DIPEPTIDE TRANSPORT ATP-BINDING PROTEIN DPPD"/>
    <property type="match status" value="1"/>
</dbReference>
<dbReference type="GO" id="GO:0055085">
    <property type="term" value="P:transmembrane transport"/>
    <property type="evidence" value="ECO:0007669"/>
    <property type="project" value="UniProtKB-ARBA"/>
</dbReference>
<dbReference type="Pfam" id="PF08352">
    <property type="entry name" value="oligo_HPY"/>
    <property type="match status" value="1"/>
</dbReference>
<dbReference type="InterPro" id="IPR050388">
    <property type="entry name" value="ABC_Ni/Peptide_Import"/>
</dbReference>
<evidence type="ECO:0000256" key="2">
    <source>
        <dbReference type="ARBA" id="ARBA00005417"/>
    </source>
</evidence>
<dbReference type="InterPro" id="IPR003593">
    <property type="entry name" value="AAA+_ATPase"/>
</dbReference>
<evidence type="ECO:0000256" key="1">
    <source>
        <dbReference type="ARBA" id="ARBA00004417"/>
    </source>
</evidence>
<dbReference type="InterPro" id="IPR003439">
    <property type="entry name" value="ABC_transporter-like_ATP-bd"/>
</dbReference>
<evidence type="ECO:0000256" key="5">
    <source>
        <dbReference type="ARBA" id="ARBA00022741"/>
    </source>
</evidence>
<dbReference type="PROSITE" id="PS50893">
    <property type="entry name" value="ABC_TRANSPORTER_2"/>
    <property type="match status" value="1"/>
</dbReference>
<dbReference type="GO" id="GO:0005886">
    <property type="term" value="C:plasma membrane"/>
    <property type="evidence" value="ECO:0007669"/>
    <property type="project" value="UniProtKB-SubCell"/>
</dbReference>
<dbReference type="InterPro" id="IPR027417">
    <property type="entry name" value="P-loop_NTPase"/>
</dbReference>
<proteinExistence type="inferred from homology"/>
<organism evidence="9 10">
    <name type="scientific">Novispirillum itersonii</name>
    <name type="common">Aquaspirillum itersonii</name>
    <dbReference type="NCBI Taxonomy" id="189"/>
    <lineage>
        <taxon>Bacteria</taxon>
        <taxon>Pseudomonadati</taxon>
        <taxon>Pseudomonadota</taxon>
        <taxon>Alphaproteobacteria</taxon>
        <taxon>Rhodospirillales</taxon>
        <taxon>Novispirillaceae</taxon>
        <taxon>Novispirillum</taxon>
    </lineage>
</organism>
<dbReference type="NCBIfam" id="TIGR01727">
    <property type="entry name" value="oligo_HPY"/>
    <property type="match status" value="1"/>
</dbReference>
<dbReference type="SMART" id="SM00382">
    <property type="entry name" value="AAA"/>
    <property type="match status" value="1"/>
</dbReference>
<comment type="subcellular location">
    <subcellularLocation>
        <location evidence="1">Cell inner membrane</location>
        <topology evidence="1">Peripheral membrane protein</topology>
    </subcellularLocation>
</comment>
<accession>A0A7X0DNB2</accession>
<evidence type="ECO:0000256" key="4">
    <source>
        <dbReference type="ARBA" id="ARBA00022475"/>
    </source>
</evidence>
<keyword evidence="6 9" id="KW-0067">ATP-binding</keyword>
<reference evidence="9 10" key="1">
    <citation type="submission" date="2020-08" db="EMBL/GenBank/DDBJ databases">
        <title>Genomic Encyclopedia of Type Strains, Phase IV (KMG-IV): sequencing the most valuable type-strain genomes for metagenomic binning, comparative biology and taxonomic classification.</title>
        <authorList>
            <person name="Goeker M."/>
        </authorList>
    </citation>
    <scope>NUCLEOTIDE SEQUENCE [LARGE SCALE GENOMIC DNA]</scope>
    <source>
        <strain evidence="9 10">DSM 11590</strain>
    </source>
</reference>
<keyword evidence="4" id="KW-1003">Cell membrane</keyword>
<keyword evidence="5" id="KW-0547">Nucleotide-binding</keyword>
<evidence type="ECO:0000256" key="7">
    <source>
        <dbReference type="ARBA" id="ARBA00023136"/>
    </source>
</evidence>
<comment type="caution">
    <text evidence="9">The sequence shown here is derived from an EMBL/GenBank/DDBJ whole genome shotgun (WGS) entry which is preliminary data.</text>
</comment>
<dbReference type="SUPFAM" id="SSF52540">
    <property type="entry name" value="P-loop containing nucleoside triphosphate hydrolases"/>
    <property type="match status" value="1"/>
</dbReference>
<keyword evidence="7" id="KW-0472">Membrane</keyword>
<evidence type="ECO:0000256" key="6">
    <source>
        <dbReference type="ARBA" id="ARBA00022840"/>
    </source>
</evidence>